<name>A0A380SDG2_YERPU</name>
<reference evidence="1 2" key="1">
    <citation type="submission" date="2018-06" db="EMBL/GenBank/DDBJ databases">
        <authorList>
            <consortium name="Pathogen Informatics"/>
            <person name="Doyle S."/>
        </authorList>
    </citation>
    <scope>NUCLEOTIDE SEQUENCE [LARGE SCALE GENOMIC DNA]</scope>
    <source>
        <strain evidence="1 2">NCTC8580</strain>
    </source>
</reference>
<dbReference type="AlphaFoldDB" id="A0A380SDG2"/>
<protein>
    <submittedName>
        <fullName evidence="1">Uncharacterized protein</fullName>
    </submittedName>
</protein>
<organism evidence="1 2">
    <name type="scientific">Yersinia pseudotuberculosis</name>
    <dbReference type="NCBI Taxonomy" id="633"/>
    <lineage>
        <taxon>Bacteria</taxon>
        <taxon>Pseudomonadati</taxon>
        <taxon>Pseudomonadota</taxon>
        <taxon>Gammaproteobacteria</taxon>
        <taxon>Enterobacterales</taxon>
        <taxon>Yersiniaceae</taxon>
        <taxon>Yersinia</taxon>
    </lineage>
</organism>
<proteinExistence type="predicted"/>
<dbReference type="Proteomes" id="UP000255087">
    <property type="component" value="Unassembled WGS sequence"/>
</dbReference>
<accession>A0A380SDG2</accession>
<sequence>MNTIIDTIRGYGFNLIQVKSLDSEHLELTDPLSVLENKLCDENFIFYSLLYTAPIVLCIK</sequence>
<gene>
    <name evidence="1" type="ORF">NCTC8580_04715</name>
</gene>
<dbReference type="EMBL" id="UHJC01000002">
    <property type="protein sequence ID" value="SUQ39486.1"/>
    <property type="molecule type" value="Genomic_DNA"/>
</dbReference>
<evidence type="ECO:0000313" key="1">
    <source>
        <dbReference type="EMBL" id="SUQ39486.1"/>
    </source>
</evidence>
<evidence type="ECO:0000313" key="2">
    <source>
        <dbReference type="Proteomes" id="UP000255087"/>
    </source>
</evidence>